<dbReference type="Gene3D" id="3.20.20.150">
    <property type="entry name" value="Divalent-metal-dependent TIM barrel enzymes"/>
    <property type="match status" value="1"/>
</dbReference>
<dbReference type="AlphaFoldDB" id="A0A9J6NZZ1"/>
<comment type="caution">
    <text evidence="7">The sequence shown here is derived from an EMBL/GenBank/DDBJ whole genome shotgun (WGS) entry which is preliminary data.</text>
</comment>
<dbReference type="InterPro" id="IPR004601">
    <property type="entry name" value="UvdE"/>
</dbReference>
<evidence type="ECO:0000313" key="7">
    <source>
        <dbReference type="EMBL" id="MCM1989843.1"/>
    </source>
</evidence>
<evidence type="ECO:0000256" key="4">
    <source>
        <dbReference type="ARBA" id="ARBA00022769"/>
    </source>
</evidence>
<keyword evidence="4" id="KW-0228">DNA excision</keyword>
<dbReference type="PANTHER" id="PTHR31290">
    <property type="entry name" value="UV-DAMAGE ENDONUCLEASE"/>
    <property type="match status" value="1"/>
</dbReference>
<evidence type="ECO:0000256" key="2">
    <source>
        <dbReference type="ARBA" id="ARBA00022759"/>
    </source>
</evidence>
<reference evidence="7" key="1">
    <citation type="journal article" date="2021" name="mSystems">
        <title>Bacteria and Archaea Synergistically Convert Glycine Betaine to Biogenic Methane in the Formosa Cold Seep of the South China Sea.</title>
        <authorList>
            <person name="Li L."/>
            <person name="Zhang W."/>
            <person name="Zhang S."/>
            <person name="Song L."/>
            <person name="Sun Q."/>
            <person name="Zhang H."/>
            <person name="Xiang H."/>
            <person name="Dong X."/>
        </authorList>
    </citation>
    <scope>NUCLEOTIDE SEQUENCE</scope>
    <source>
        <strain evidence="7">ZWT</strain>
    </source>
</reference>
<organism evidence="7 8">
    <name type="scientific">Oceanirhabdus seepicola</name>
    <dbReference type="NCBI Taxonomy" id="2828781"/>
    <lineage>
        <taxon>Bacteria</taxon>
        <taxon>Bacillati</taxon>
        <taxon>Bacillota</taxon>
        <taxon>Clostridia</taxon>
        <taxon>Eubacteriales</taxon>
        <taxon>Clostridiaceae</taxon>
        <taxon>Oceanirhabdus</taxon>
    </lineage>
</organism>
<reference evidence="7" key="2">
    <citation type="submission" date="2021-04" db="EMBL/GenBank/DDBJ databases">
        <authorList>
            <person name="Dong X."/>
        </authorList>
    </citation>
    <scope>NUCLEOTIDE SEQUENCE</scope>
    <source>
        <strain evidence="7">ZWT</strain>
    </source>
</reference>
<dbReference type="SUPFAM" id="SSF51658">
    <property type="entry name" value="Xylose isomerase-like"/>
    <property type="match status" value="1"/>
</dbReference>
<keyword evidence="8" id="KW-1185">Reference proteome</keyword>
<dbReference type="Proteomes" id="UP001056429">
    <property type="component" value="Unassembled WGS sequence"/>
</dbReference>
<evidence type="ECO:0000256" key="3">
    <source>
        <dbReference type="ARBA" id="ARBA00022763"/>
    </source>
</evidence>
<dbReference type="InterPro" id="IPR036237">
    <property type="entry name" value="Xyl_isomerase-like_sf"/>
</dbReference>
<keyword evidence="6" id="KW-0234">DNA repair</keyword>
<dbReference type="GO" id="GO:0006289">
    <property type="term" value="P:nucleotide-excision repair"/>
    <property type="evidence" value="ECO:0007669"/>
    <property type="project" value="InterPro"/>
</dbReference>
<evidence type="ECO:0000256" key="6">
    <source>
        <dbReference type="ARBA" id="ARBA00023204"/>
    </source>
</evidence>
<accession>A0A9J6NZZ1</accession>
<dbReference type="GO" id="GO:0004519">
    <property type="term" value="F:endonuclease activity"/>
    <property type="evidence" value="ECO:0007669"/>
    <property type="project" value="UniProtKB-KW"/>
</dbReference>
<evidence type="ECO:0000313" key="8">
    <source>
        <dbReference type="Proteomes" id="UP001056429"/>
    </source>
</evidence>
<protein>
    <submittedName>
        <fullName evidence="7">UV DNA damage repair endonuclease UvsE</fullName>
    </submittedName>
</protein>
<sequence>MKVRLGYVCIALRLPKVTSSSTVTYRIYSSIVNEQERLNKLKRVTLSNLDDLTKILKYNIKNNIHFYRITSKLIPLATHPEVENWDYRNIFDRDFQIIGELIKSCGIRVDTHPDQFNVINSNKEDVFESTKRNLMYHVNFFEDINYEHGKMVIHVGGSQGGKEKALERFKVNFERLPSEVKNRLILENDDKIFTAEDTLGLCEELKLPMVLDVHHYNCKHGDENLEDILDRIINTWEGEFYNPKFHFSSPKEGGLDKKHADFIDGEAFIKFIEQCAIIGKDIDIMLEAKKKDLALYDLAFYIKQNRPQWNWIDTSTFEVL</sequence>
<keyword evidence="5" id="KW-0378">Hydrolase</keyword>
<dbReference type="Pfam" id="PF03851">
    <property type="entry name" value="UvdE"/>
    <property type="match status" value="1"/>
</dbReference>
<dbReference type="EMBL" id="JAGSOJ010000002">
    <property type="protein sequence ID" value="MCM1989843.1"/>
    <property type="molecule type" value="Genomic_DNA"/>
</dbReference>
<evidence type="ECO:0000256" key="5">
    <source>
        <dbReference type="ARBA" id="ARBA00022801"/>
    </source>
</evidence>
<keyword evidence="1" id="KW-0540">Nuclease</keyword>
<dbReference type="GO" id="GO:0016787">
    <property type="term" value="F:hydrolase activity"/>
    <property type="evidence" value="ECO:0007669"/>
    <property type="project" value="UniProtKB-KW"/>
</dbReference>
<dbReference type="RefSeq" id="WP_250858865.1">
    <property type="nucleotide sequence ID" value="NZ_JAGSOJ010000002.1"/>
</dbReference>
<name>A0A9J6NZZ1_9CLOT</name>
<evidence type="ECO:0000256" key="1">
    <source>
        <dbReference type="ARBA" id="ARBA00022722"/>
    </source>
</evidence>
<keyword evidence="3" id="KW-0227">DNA damage</keyword>
<dbReference type="GO" id="GO:0009411">
    <property type="term" value="P:response to UV"/>
    <property type="evidence" value="ECO:0007669"/>
    <property type="project" value="InterPro"/>
</dbReference>
<gene>
    <name evidence="7" type="primary">uvsE</name>
    <name evidence="7" type="ORF">KDK92_08835</name>
</gene>
<keyword evidence="2 7" id="KW-0255">Endonuclease</keyword>
<proteinExistence type="predicted"/>
<dbReference type="PANTHER" id="PTHR31290:SF5">
    <property type="entry name" value="UV-DAMAGE ENDONUCLEASE"/>
    <property type="match status" value="1"/>
</dbReference>
<dbReference type="NCBIfam" id="TIGR00629">
    <property type="entry name" value="uvde"/>
    <property type="match status" value="1"/>
</dbReference>